<dbReference type="InterPro" id="IPR002645">
    <property type="entry name" value="STAS_dom"/>
</dbReference>
<gene>
    <name evidence="2" type="ORF">MU0102_003212</name>
</gene>
<protein>
    <submittedName>
        <fullName evidence="2">Sulfate transporter</fullName>
    </submittedName>
</protein>
<dbReference type="PANTHER" id="PTHR35526">
    <property type="entry name" value="ANTI-SIGMA-F FACTOR RSBW-RELATED"/>
    <property type="match status" value="1"/>
</dbReference>
<name>A0ABM9M062_9MYCO</name>
<dbReference type="PANTHER" id="PTHR35526:SF3">
    <property type="entry name" value="ANTI-SIGMA-F FACTOR RSBW"/>
    <property type="match status" value="1"/>
</dbReference>
<evidence type="ECO:0000313" key="2">
    <source>
        <dbReference type="EMBL" id="CAJ1507856.1"/>
    </source>
</evidence>
<dbReference type="Proteomes" id="UP001190464">
    <property type="component" value="Chromosome"/>
</dbReference>
<proteinExistence type="predicted"/>
<dbReference type="SUPFAM" id="SSF52091">
    <property type="entry name" value="SpoIIaa-like"/>
    <property type="match status" value="1"/>
</dbReference>
<dbReference type="PROSITE" id="PS50801">
    <property type="entry name" value="STAS"/>
    <property type="match status" value="1"/>
</dbReference>
<accession>A0ABM9M062</accession>
<dbReference type="RefSeq" id="WP_308484018.1">
    <property type="nucleotide sequence ID" value="NZ_OY726398.1"/>
</dbReference>
<dbReference type="EMBL" id="OY726398">
    <property type="protein sequence ID" value="CAJ1507856.1"/>
    <property type="molecule type" value="Genomic_DNA"/>
</dbReference>
<dbReference type="Gene3D" id="3.30.565.10">
    <property type="entry name" value="Histidine kinase-like ATPase, C-terminal domain"/>
    <property type="match status" value="1"/>
</dbReference>
<reference evidence="2 3" key="1">
    <citation type="submission" date="2023-08" db="EMBL/GenBank/DDBJ databases">
        <authorList>
            <person name="Folkvardsen B D."/>
            <person name="Norman A."/>
        </authorList>
    </citation>
    <scope>NUCLEOTIDE SEQUENCE [LARGE SCALE GENOMIC DNA]</scope>
    <source>
        <strain evidence="2 3">Mu0102</strain>
    </source>
</reference>
<dbReference type="CDD" id="cd16936">
    <property type="entry name" value="HATPase_RsbW-like"/>
    <property type="match status" value="1"/>
</dbReference>
<sequence length="251" mass="26982">MTRAPGQLTVSASDVGGVCLLTAVGTLDSSNYLQLRDSVIKAALTEPPAVLVDVGELHVPALSAWAVFTSARWHVRVWPDIPILLVCDRLETMARLAETGVTRYVPAHPDLETALGSVPRSNRTRCRASTELPRRLSSLRRARDFVAEWLASWSQDQLIPTTKVIVDVLVENVLRHTESSPTVLLESAGSTVTIAVQDAEAAPAVLHEATDGFPARASGLAVVCALSRAWGSIPTPRGKTVWAAIRAESRP</sequence>
<feature type="domain" description="STAS" evidence="1">
    <location>
        <begin position="8"/>
        <end position="118"/>
    </location>
</feature>
<dbReference type="InterPro" id="IPR036890">
    <property type="entry name" value="HATPase_C_sf"/>
</dbReference>
<dbReference type="InterPro" id="IPR036513">
    <property type="entry name" value="STAS_dom_sf"/>
</dbReference>
<organism evidence="2 3">
    <name type="scientific">[Mycobacterium] holstebronense</name>
    <dbReference type="NCBI Taxonomy" id="3064288"/>
    <lineage>
        <taxon>Bacteria</taxon>
        <taxon>Bacillati</taxon>
        <taxon>Actinomycetota</taxon>
        <taxon>Actinomycetes</taxon>
        <taxon>Mycobacteriales</taxon>
        <taxon>Mycobacteriaceae</taxon>
        <taxon>Mycolicibacterium</taxon>
    </lineage>
</organism>
<keyword evidence="3" id="KW-1185">Reference proteome</keyword>
<dbReference type="InterPro" id="IPR050267">
    <property type="entry name" value="Anti-sigma-factor_SerPK"/>
</dbReference>
<evidence type="ECO:0000313" key="3">
    <source>
        <dbReference type="Proteomes" id="UP001190464"/>
    </source>
</evidence>
<evidence type="ECO:0000259" key="1">
    <source>
        <dbReference type="PROSITE" id="PS50801"/>
    </source>
</evidence>
<dbReference type="Gene3D" id="3.30.750.24">
    <property type="entry name" value="STAS domain"/>
    <property type="match status" value="1"/>
</dbReference>